<name>A0AA48KL22_9FLAO</name>
<gene>
    <name evidence="6" type="ORF">MACH07_14590</name>
</gene>
<dbReference type="Gene3D" id="1.10.760.10">
    <property type="entry name" value="Cytochrome c-like domain"/>
    <property type="match status" value="1"/>
</dbReference>
<keyword evidence="3 4" id="KW-0408">Iron</keyword>
<dbReference type="InterPro" id="IPR009056">
    <property type="entry name" value="Cyt_c-like_dom"/>
</dbReference>
<evidence type="ECO:0000256" key="3">
    <source>
        <dbReference type="ARBA" id="ARBA00023004"/>
    </source>
</evidence>
<reference evidence="6 7" key="1">
    <citation type="submission" date="2023-01" db="EMBL/GenBank/DDBJ databases">
        <title>Complete genome sequence of Muricauda aquimarina strain IFOP_LL357.</title>
        <authorList>
            <person name="Gajardo G."/>
            <person name="Ueki S."/>
            <person name="Maruyama F."/>
        </authorList>
    </citation>
    <scope>NUCLEOTIDE SEQUENCE [LARGE SCALE GENOMIC DNA]</scope>
    <source>
        <strain evidence="6 7">IFOP_LL357</strain>
    </source>
</reference>
<dbReference type="SUPFAM" id="SSF46626">
    <property type="entry name" value="Cytochrome c"/>
    <property type="match status" value="1"/>
</dbReference>
<keyword evidence="7" id="KW-1185">Reference proteome</keyword>
<protein>
    <recommendedName>
        <fullName evidence="5">Cytochrome c domain-containing protein</fullName>
    </recommendedName>
</protein>
<organism evidence="6 7">
    <name type="scientific">Flagellimonas marinaquae</name>
    <dbReference type="NCBI Taxonomy" id="254955"/>
    <lineage>
        <taxon>Bacteria</taxon>
        <taxon>Pseudomonadati</taxon>
        <taxon>Bacteroidota</taxon>
        <taxon>Flavobacteriia</taxon>
        <taxon>Flavobacteriales</taxon>
        <taxon>Flavobacteriaceae</taxon>
        <taxon>Flagellimonas</taxon>
    </lineage>
</organism>
<dbReference type="PROSITE" id="PS51257">
    <property type="entry name" value="PROKAR_LIPOPROTEIN"/>
    <property type="match status" value="1"/>
</dbReference>
<dbReference type="GO" id="GO:0020037">
    <property type="term" value="F:heme binding"/>
    <property type="evidence" value="ECO:0007669"/>
    <property type="project" value="InterPro"/>
</dbReference>
<evidence type="ECO:0000313" key="7">
    <source>
        <dbReference type="Proteomes" id="UP001330184"/>
    </source>
</evidence>
<feature type="domain" description="Cytochrome c" evidence="5">
    <location>
        <begin position="24"/>
        <end position="135"/>
    </location>
</feature>
<dbReference type="RefSeq" id="WP_338197874.1">
    <property type="nucleotide sequence ID" value="NZ_AP027268.1"/>
</dbReference>
<keyword evidence="1 4" id="KW-0349">Heme</keyword>
<dbReference type="GO" id="GO:0009055">
    <property type="term" value="F:electron transfer activity"/>
    <property type="evidence" value="ECO:0007669"/>
    <property type="project" value="InterPro"/>
</dbReference>
<dbReference type="PROSITE" id="PS51007">
    <property type="entry name" value="CYTC"/>
    <property type="match status" value="1"/>
</dbReference>
<keyword evidence="2 4" id="KW-0479">Metal-binding</keyword>
<dbReference type="InterPro" id="IPR021796">
    <property type="entry name" value="Tll0287-like_dom"/>
</dbReference>
<evidence type="ECO:0000259" key="5">
    <source>
        <dbReference type="PROSITE" id="PS51007"/>
    </source>
</evidence>
<dbReference type="GO" id="GO:0046872">
    <property type="term" value="F:metal ion binding"/>
    <property type="evidence" value="ECO:0007669"/>
    <property type="project" value="UniProtKB-KW"/>
</dbReference>
<evidence type="ECO:0000313" key="6">
    <source>
        <dbReference type="EMBL" id="BDW92627.1"/>
    </source>
</evidence>
<dbReference type="EMBL" id="AP027268">
    <property type="protein sequence ID" value="BDW92627.1"/>
    <property type="molecule type" value="Genomic_DNA"/>
</dbReference>
<dbReference type="Proteomes" id="UP001330184">
    <property type="component" value="Chromosome"/>
</dbReference>
<evidence type="ECO:0000256" key="4">
    <source>
        <dbReference type="PROSITE-ProRule" id="PRU00433"/>
    </source>
</evidence>
<accession>A0AA48KL22</accession>
<evidence type="ECO:0000256" key="1">
    <source>
        <dbReference type="ARBA" id="ARBA00022617"/>
    </source>
</evidence>
<dbReference type="InterPro" id="IPR036909">
    <property type="entry name" value="Cyt_c-like_dom_sf"/>
</dbReference>
<evidence type="ECO:0000256" key="2">
    <source>
        <dbReference type="ARBA" id="ARBA00022723"/>
    </source>
</evidence>
<dbReference type="AlphaFoldDB" id="A0AA48KL22"/>
<proteinExistence type="predicted"/>
<dbReference type="Pfam" id="PF11845">
    <property type="entry name" value="Tll0287-like"/>
    <property type="match status" value="1"/>
</dbReference>
<sequence length="333" mass="37563">MKNLFVFITLVIGMASCKKGPKTTDVNPGAVVQSEVFSPEDAQKLMETKCYLCHNPSAPEKGSRIGPPMVAIKAHYLAAHKNKDAFIKSIMQFVNSPTEENTLMRGAVRRFGVMPAQQFPETEVKKIAEYMFDYQIEEPDWFKEHWLARHNDSLYNKGKRLVPIKAKPTPKELGMQFALGTKKVLGQNLMGTIQNKGVEEAVVFCNERAYPLTDSMSNHFNARIRRVSDKPRNPNNGANSIELEHIDTFKGKVASGDSVEPILREENGKVYFYYPIVTNTMCLNCHGTPNKDILPKVYRNLLDLYPKDMAVGYGPDEVRGIWSIVFDAPKNTD</sequence>